<dbReference type="EMBL" id="JAMKFB020000012">
    <property type="protein sequence ID" value="KAL0180336.1"/>
    <property type="molecule type" value="Genomic_DNA"/>
</dbReference>
<evidence type="ECO:0000313" key="2">
    <source>
        <dbReference type="EMBL" id="KAL0180336.1"/>
    </source>
</evidence>
<protein>
    <submittedName>
        <fullName evidence="2">Uncharacterized protein</fullName>
    </submittedName>
</protein>
<sequence length="113" mass="11447">MSIAASEKGLPSADADDSAGQPSTVGAAQSEADAELAAMLLQAAKGIGVEVSKAPSPKRSQLDDWSALAAKAYGAAGQAASALHEMAILQVYQAKALRQLHKGSSDPGLMQEL</sequence>
<comment type="caution">
    <text evidence="2">The sequence shown here is derived from an EMBL/GenBank/DDBJ whole genome shotgun (WGS) entry which is preliminary data.</text>
</comment>
<feature type="region of interest" description="Disordered" evidence="1">
    <location>
        <begin position="1"/>
        <end position="30"/>
    </location>
</feature>
<keyword evidence="3" id="KW-1185">Reference proteome</keyword>
<evidence type="ECO:0000256" key="1">
    <source>
        <dbReference type="SAM" id="MobiDB-lite"/>
    </source>
</evidence>
<proteinExistence type="predicted"/>
<feature type="non-terminal residue" evidence="2">
    <location>
        <position position="113"/>
    </location>
</feature>
<accession>A0ABD0Q3K1</accession>
<organism evidence="2 3">
    <name type="scientific">Cirrhinus mrigala</name>
    <name type="common">Mrigala</name>
    <dbReference type="NCBI Taxonomy" id="683832"/>
    <lineage>
        <taxon>Eukaryota</taxon>
        <taxon>Metazoa</taxon>
        <taxon>Chordata</taxon>
        <taxon>Craniata</taxon>
        <taxon>Vertebrata</taxon>
        <taxon>Euteleostomi</taxon>
        <taxon>Actinopterygii</taxon>
        <taxon>Neopterygii</taxon>
        <taxon>Teleostei</taxon>
        <taxon>Ostariophysi</taxon>
        <taxon>Cypriniformes</taxon>
        <taxon>Cyprinidae</taxon>
        <taxon>Labeoninae</taxon>
        <taxon>Labeonini</taxon>
        <taxon>Cirrhinus</taxon>
    </lineage>
</organism>
<feature type="non-terminal residue" evidence="2">
    <location>
        <position position="1"/>
    </location>
</feature>
<dbReference type="AlphaFoldDB" id="A0ABD0Q3K1"/>
<name>A0ABD0Q3K1_CIRMR</name>
<gene>
    <name evidence="2" type="ORF">M9458_025778</name>
</gene>
<dbReference type="Proteomes" id="UP001529510">
    <property type="component" value="Unassembled WGS sequence"/>
</dbReference>
<evidence type="ECO:0000313" key="3">
    <source>
        <dbReference type="Proteomes" id="UP001529510"/>
    </source>
</evidence>
<reference evidence="2 3" key="1">
    <citation type="submission" date="2024-05" db="EMBL/GenBank/DDBJ databases">
        <title>Genome sequencing and assembly of Indian major carp, Cirrhinus mrigala (Hamilton, 1822).</title>
        <authorList>
            <person name="Mohindra V."/>
            <person name="Chowdhury L.M."/>
            <person name="Lal K."/>
            <person name="Jena J.K."/>
        </authorList>
    </citation>
    <scope>NUCLEOTIDE SEQUENCE [LARGE SCALE GENOMIC DNA]</scope>
    <source>
        <strain evidence="2">CM1030</strain>
        <tissue evidence="2">Blood</tissue>
    </source>
</reference>